<dbReference type="PROSITE" id="PS50878">
    <property type="entry name" value="RT_POL"/>
    <property type="match status" value="1"/>
</dbReference>
<dbReference type="InterPro" id="IPR043502">
    <property type="entry name" value="DNA/RNA_pol_sf"/>
</dbReference>
<dbReference type="EMBL" id="FOGT01000014">
    <property type="protein sequence ID" value="SES27898.1"/>
    <property type="molecule type" value="Genomic_DNA"/>
</dbReference>
<sequence>MNQNNRPRLYTLVSSSNLNEKKYRLKKYKHFDYRRPFQKVKHLITEPSWVAQHGFFPFIHFKITFRKYNKRQKKRKSKEREIFYASHLDSFIYKYYGDILNGYYNSIAKEYNIHNVATAYRNNFKGKNNIHFAKEVIDFIAQQKQAYIFVADFTNFFNNLDHHYLKEQIKNTLKIDSLPPDFYSVFKNITKFSWIDKIKIEEELRKKYSKEEICSLPRYFTKNEYRTFKKDNVQKNKKGYGIPQGAGISSVCSNIYLIEFDRELNEYVKKFNGMYRRYSDDLIVVIPIDEFDTKGNYEAHHKFIGDLKNKIPRLQIQEEKTERLFYRNKKIYNENDKLAKLDYLGFSFDGINVRIREKSLFKFYSRAYKKVRICNRLTTKYKQKAQRKSLYCQYTHLGKYSKGHGNFLTYVANAQRVFERETTTINLMENQVKRHWNKIQKRLDN</sequence>
<accession>A0A1H9W228</accession>
<reference evidence="3" key="1">
    <citation type="submission" date="2016-10" db="EMBL/GenBank/DDBJ databases">
        <authorList>
            <person name="Varghese N."/>
            <person name="Submissions S."/>
        </authorList>
    </citation>
    <scope>NUCLEOTIDE SEQUENCE [LARGE SCALE GENOMIC DNA]</scope>
    <source>
        <strain evidence="3">S9</strain>
    </source>
</reference>
<feature type="domain" description="Reverse transcriptase" evidence="1">
    <location>
        <begin position="1"/>
        <end position="348"/>
    </location>
</feature>
<dbReference type="InterPro" id="IPR051083">
    <property type="entry name" value="GrpII_Intron_Splice-Mob/Def"/>
</dbReference>
<dbReference type="RefSeq" id="WP_093054089.1">
    <property type="nucleotide sequence ID" value="NZ_FOGT01000014.1"/>
</dbReference>
<dbReference type="SUPFAM" id="SSF56672">
    <property type="entry name" value="DNA/RNA polymerases"/>
    <property type="match status" value="1"/>
</dbReference>
<dbReference type="PANTHER" id="PTHR34047">
    <property type="entry name" value="NUCLEAR INTRON MATURASE 1, MITOCHONDRIAL-RELATED"/>
    <property type="match status" value="1"/>
</dbReference>
<keyword evidence="2" id="KW-0548">Nucleotidyltransferase</keyword>
<dbReference type="Proteomes" id="UP000198571">
    <property type="component" value="Unassembled WGS sequence"/>
</dbReference>
<keyword evidence="2" id="KW-0808">Transferase</keyword>
<dbReference type="PANTHER" id="PTHR34047:SF8">
    <property type="entry name" value="PROTEIN YKFC"/>
    <property type="match status" value="1"/>
</dbReference>
<organism evidence="2 3">
    <name type="scientific">Salipaludibacillus aurantiacus</name>
    <dbReference type="NCBI Taxonomy" id="1601833"/>
    <lineage>
        <taxon>Bacteria</taxon>
        <taxon>Bacillati</taxon>
        <taxon>Bacillota</taxon>
        <taxon>Bacilli</taxon>
        <taxon>Bacillales</taxon>
        <taxon>Bacillaceae</taxon>
    </lineage>
</organism>
<proteinExistence type="predicted"/>
<dbReference type="AlphaFoldDB" id="A0A1H9W228"/>
<protein>
    <submittedName>
        <fullName evidence="2">Reverse transcriptase (RNA-dependent DNA polymerase)</fullName>
    </submittedName>
</protein>
<evidence type="ECO:0000259" key="1">
    <source>
        <dbReference type="PROSITE" id="PS50878"/>
    </source>
</evidence>
<keyword evidence="3" id="KW-1185">Reference proteome</keyword>
<dbReference type="OrthoDB" id="9793236at2"/>
<dbReference type="GO" id="GO:0003964">
    <property type="term" value="F:RNA-directed DNA polymerase activity"/>
    <property type="evidence" value="ECO:0007669"/>
    <property type="project" value="UniProtKB-KW"/>
</dbReference>
<name>A0A1H9W228_9BACI</name>
<dbReference type="InterPro" id="IPR000477">
    <property type="entry name" value="RT_dom"/>
</dbReference>
<gene>
    <name evidence="2" type="ORF">SAMN05518684_1142</name>
</gene>
<evidence type="ECO:0000313" key="2">
    <source>
        <dbReference type="EMBL" id="SES27898.1"/>
    </source>
</evidence>
<evidence type="ECO:0000313" key="3">
    <source>
        <dbReference type="Proteomes" id="UP000198571"/>
    </source>
</evidence>
<keyword evidence="2" id="KW-0695">RNA-directed DNA polymerase</keyword>